<dbReference type="PANTHER" id="PTHR47926">
    <property type="entry name" value="PENTATRICOPEPTIDE REPEAT-CONTAINING PROTEIN"/>
    <property type="match status" value="1"/>
</dbReference>
<feature type="domain" description="PROP1-like PPR" evidence="3">
    <location>
        <begin position="295"/>
        <end position="395"/>
    </location>
</feature>
<dbReference type="OrthoDB" id="411581at2759"/>
<organism evidence="4 5">
    <name type="scientific">Thalictrum thalictroides</name>
    <name type="common">Rue-anemone</name>
    <name type="synonym">Anemone thalictroides</name>
    <dbReference type="NCBI Taxonomy" id="46969"/>
    <lineage>
        <taxon>Eukaryota</taxon>
        <taxon>Viridiplantae</taxon>
        <taxon>Streptophyta</taxon>
        <taxon>Embryophyta</taxon>
        <taxon>Tracheophyta</taxon>
        <taxon>Spermatophyta</taxon>
        <taxon>Magnoliopsida</taxon>
        <taxon>Ranunculales</taxon>
        <taxon>Ranunculaceae</taxon>
        <taxon>Thalictroideae</taxon>
        <taxon>Thalictrum</taxon>
    </lineage>
</organism>
<accession>A0A7J6WVA8</accession>
<keyword evidence="1" id="KW-0677">Repeat</keyword>
<dbReference type="FunFam" id="1.25.40.10:FF:000348">
    <property type="entry name" value="Pentatricopeptide repeat-containing protein chloroplastic"/>
    <property type="match status" value="1"/>
</dbReference>
<keyword evidence="5" id="KW-1185">Reference proteome</keyword>
<dbReference type="PROSITE" id="PS51375">
    <property type="entry name" value="PPR"/>
    <property type="match status" value="2"/>
</dbReference>
<dbReference type="InterPro" id="IPR033443">
    <property type="entry name" value="PROP1-like_PPR_dom"/>
</dbReference>
<dbReference type="GO" id="GO:0003723">
    <property type="term" value="F:RNA binding"/>
    <property type="evidence" value="ECO:0007669"/>
    <property type="project" value="InterPro"/>
</dbReference>
<evidence type="ECO:0000259" key="3">
    <source>
        <dbReference type="Pfam" id="PF17177"/>
    </source>
</evidence>
<evidence type="ECO:0000256" key="2">
    <source>
        <dbReference type="PROSITE-ProRule" id="PRU00708"/>
    </source>
</evidence>
<dbReference type="Pfam" id="PF13041">
    <property type="entry name" value="PPR_2"/>
    <property type="match status" value="1"/>
</dbReference>
<dbReference type="Proteomes" id="UP000554482">
    <property type="component" value="Unassembled WGS sequence"/>
</dbReference>
<proteinExistence type="predicted"/>
<dbReference type="InterPro" id="IPR011990">
    <property type="entry name" value="TPR-like_helical_dom_sf"/>
</dbReference>
<dbReference type="PANTHER" id="PTHR47926:SF379">
    <property type="entry name" value="TETRATRICOPEPTIDE-LIKE HELICAL DOMAIN SUPERFAMILY"/>
    <property type="match status" value="1"/>
</dbReference>
<dbReference type="NCBIfam" id="TIGR00756">
    <property type="entry name" value="PPR"/>
    <property type="match status" value="3"/>
</dbReference>
<dbReference type="InterPro" id="IPR002885">
    <property type="entry name" value="PPR_rpt"/>
</dbReference>
<sequence>MLINGLQNEPHLLNQFVSTIALNHSDHPNKLDYSNQVFEYVQNPTGFTLNSLIRAHSKSSSPHLSFYYYNQILQSSNLFIYLDNYTFTFLVRACTQILSRECGFAVHAAVIKHGFEFSRYVQCALVQMYAELGLFSLSRRLFLGIVDPDLVLQTTMVSASAKLGKVIFARKLFDEMPTRDLAAWSAIIAGYAQCGKSKEALDLFHLMQREGVMVNEVVMTSVLSACSHLCALDQGRWAHGYIERNKIRMTVTLGSALIDMYAKCGDMGKAMEAFWGMRERNVYTWSCAMSGLAMNGSGKECLELFALMKEQDVQPNEVTFVAVLRGCSVVGLVDEGHRHFESMKQVYGLEPRLEHYGCMVDLYCRAGRLDDAIEFINNMPVEPHAGAWGALLSACKIHGNVELGELAFRKLVELEENNDVCRFHGLGWGK</sequence>
<gene>
    <name evidence="4" type="ORF">FRX31_009057</name>
</gene>
<dbReference type="Pfam" id="PF01535">
    <property type="entry name" value="PPR"/>
    <property type="match status" value="2"/>
</dbReference>
<dbReference type="InterPro" id="IPR046960">
    <property type="entry name" value="PPR_At4g14850-like_plant"/>
</dbReference>
<evidence type="ECO:0000256" key="1">
    <source>
        <dbReference type="ARBA" id="ARBA00022737"/>
    </source>
</evidence>
<dbReference type="FunFam" id="1.25.40.10:FF:000090">
    <property type="entry name" value="Pentatricopeptide repeat-containing protein, chloroplastic"/>
    <property type="match status" value="1"/>
</dbReference>
<dbReference type="Gene3D" id="1.25.40.10">
    <property type="entry name" value="Tetratricopeptide repeat domain"/>
    <property type="match status" value="2"/>
</dbReference>
<evidence type="ECO:0000313" key="4">
    <source>
        <dbReference type="EMBL" id="KAF5201356.1"/>
    </source>
</evidence>
<feature type="repeat" description="PPR" evidence="2">
    <location>
        <begin position="180"/>
        <end position="214"/>
    </location>
</feature>
<protein>
    <submittedName>
        <fullName evidence="4">Pentatricopeptide repeat-containing protein</fullName>
    </submittedName>
</protein>
<dbReference type="EMBL" id="JABWDY010009536">
    <property type="protein sequence ID" value="KAF5201356.1"/>
    <property type="molecule type" value="Genomic_DNA"/>
</dbReference>
<feature type="repeat" description="PPR" evidence="2">
    <location>
        <begin position="281"/>
        <end position="315"/>
    </location>
</feature>
<dbReference type="Pfam" id="PF17177">
    <property type="entry name" value="PPR_long"/>
    <property type="match status" value="1"/>
</dbReference>
<dbReference type="AlphaFoldDB" id="A0A7J6WVA8"/>
<dbReference type="GO" id="GO:0009451">
    <property type="term" value="P:RNA modification"/>
    <property type="evidence" value="ECO:0007669"/>
    <property type="project" value="InterPro"/>
</dbReference>
<evidence type="ECO:0000313" key="5">
    <source>
        <dbReference type="Proteomes" id="UP000554482"/>
    </source>
</evidence>
<reference evidence="4 5" key="1">
    <citation type="submission" date="2020-06" db="EMBL/GenBank/DDBJ databases">
        <title>Transcriptomic and genomic resources for Thalictrum thalictroides and T. hernandezii: Facilitating candidate gene discovery in an emerging model plant lineage.</title>
        <authorList>
            <person name="Arias T."/>
            <person name="Riano-Pachon D.M."/>
            <person name="Di Stilio V.S."/>
        </authorList>
    </citation>
    <scope>NUCLEOTIDE SEQUENCE [LARGE SCALE GENOMIC DNA]</scope>
    <source>
        <strain evidence="5">cv. WT478/WT964</strain>
        <tissue evidence="4">Leaves</tissue>
    </source>
</reference>
<comment type="caution">
    <text evidence="4">The sequence shown here is derived from an EMBL/GenBank/DDBJ whole genome shotgun (WGS) entry which is preliminary data.</text>
</comment>
<name>A0A7J6WVA8_THATH</name>